<dbReference type="InterPro" id="IPR002880">
    <property type="entry name" value="Pyrv_Fd/Flavodoxin_OxRdtase_N"/>
</dbReference>
<dbReference type="InterPro" id="IPR009014">
    <property type="entry name" value="Transketo_C/PFOR_II"/>
</dbReference>
<keyword evidence="5" id="KW-0249">Electron transport</keyword>
<dbReference type="InterPro" id="IPR050722">
    <property type="entry name" value="Pyruvate:ferred/Flavod_OxRd"/>
</dbReference>
<dbReference type="Gene3D" id="3.40.920.10">
    <property type="entry name" value="Pyruvate-ferredoxin oxidoreductase, PFOR, domain III"/>
    <property type="match status" value="1"/>
</dbReference>
<dbReference type="FunFam" id="3.40.50.920:FF:000007">
    <property type="entry name" value="Pyruvate:ferredoxin (Flavodoxin) oxidoreductase"/>
    <property type="match status" value="1"/>
</dbReference>
<dbReference type="Pfam" id="PF02775">
    <property type="entry name" value="TPP_enzyme_C"/>
    <property type="match status" value="1"/>
</dbReference>
<accession>A0A4S4G2W3</accession>
<dbReference type="SUPFAM" id="SSF52518">
    <property type="entry name" value="Thiamin diphosphate-binding fold (THDP-binding)"/>
    <property type="match status" value="3"/>
</dbReference>
<name>A0A4S4G2W3_9ACTN</name>
<dbReference type="CDD" id="cd07034">
    <property type="entry name" value="TPP_PYR_PFOR_IOR-alpha_like"/>
    <property type="match status" value="1"/>
</dbReference>
<proteinExistence type="inferred from homology"/>
<dbReference type="SUPFAM" id="SSF52922">
    <property type="entry name" value="TK C-terminal domain-like"/>
    <property type="match status" value="1"/>
</dbReference>
<dbReference type="Gene3D" id="3.30.70.20">
    <property type="match status" value="1"/>
</dbReference>
<evidence type="ECO:0000313" key="11">
    <source>
        <dbReference type="EMBL" id="THG37909.1"/>
    </source>
</evidence>
<comment type="similarity">
    <text evidence="1">Belongs to the pyruvate:ferredoxin/flavodoxin oxidoreductase family.</text>
</comment>
<dbReference type="GO" id="GO:0030976">
    <property type="term" value="F:thiamine pyrophosphate binding"/>
    <property type="evidence" value="ECO:0007669"/>
    <property type="project" value="InterPro"/>
</dbReference>
<evidence type="ECO:0000256" key="5">
    <source>
        <dbReference type="ARBA" id="ARBA00022982"/>
    </source>
</evidence>
<dbReference type="Gene3D" id="3.40.50.970">
    <property type="match status" value="2"/>
</dbReference>
<gene>
    <name evidence="11" type="primary">nifJ</name>
    <name evidence="11" type="ORF">E5986_03325</name>
</gene>
<evidence type="ECO:0000256" key="4">
    <source>
        <dbReference type="ARBA" id="ARBA00022723"/>
    </source>
</evidence>
<dbReference type="GO" id="GO:0000287">
    <property type="term" value="F:magnesium ion binding"/>
    <property type="evidence" value="ECO:0007669"/>
    <property type="project" value="UniProtKB-ARBA"/>
</dbReference>
<dbReference type="EMBL" id="SSTJ01000003">
    <property type="protein sequence ID" value="THG37909.1"/>
    <property type="molecule type" value="Genomic_DNA"/>
</dbReference>
<dbReference type="SUPFAM" id="SSF54862">
    <property type="entry name" value="4Fe-4S ferredoxins"/>
    <property type="match status" value="1"/>
</dbReference>
<evidence type="ECO:0000256" key="3">
    <source>
        <dbReference type="ARBA" id="ARBA00022485"/>
    </source>
</evidence>
<evidence type="ECO:0000256" key="8">
    <source>
        <dbReference type="ARBA" id="ARBA00023014"/>
    </source>
</evidence>
<keyword evidence="6" id="KW-0560">Oxidoreductase</keyword>
<dbReference type="PROSITE" id="PS51379">
    <property type="entry name" value="4FE4S_FER_2"/>
    <property type="match status" value="2"/>
</dbReference>
<dbReference type="Pfam" id="PF17147">
    <property type="entry name" value="PFOR_II"/>
    <property type="match status" value="1"/>
</dbReference>
<dbReference type="InterPro" id="IPR033412">
    <property type="entry name" value="PFOR_II"/>
</dbReference>
<dbReference type="Pfam" id="PF12838">
    <property type="entry name" value="Fer4_7"/>
    <property type="match status" value="1"/>
</dbReference>
<dbReference type="GO" id="GO:0006979">
    <property type="term" value="P:response to oxidative stress"/>
    <property type="evidence" value="ECO:0007669"/>
    <property type="project" value="TreeGrafter"/>
</dbReference>
<dbReference type="InterPro" id="IPR019752">
    <property type="entry name" value="Pyrv/ketoisovalerate_OxRed_cat"/>
</dbReference>
<dbReference type="GO" id="GO:0022900">
    <property type="term" value="P:electron transport chain"/>
    <property type="evidence" value="ECO:0007669"/>
    <property type="project" value="InterPro"/>
</dbReference>
<dbReference type="Gene3D" id="3.40.50.920">
    <property type="match status" value="1"/>
</dbReference>
<dbReference type="InterPro" id="IPR017900">
    <property type="entry name" value="4Fe4S_Fe_S_CS"/>
</dbReference>
<dbReference type="Gene3D" id="4.10.780.10">
    <property type="entry name" value="Pyruvate-flavodoxin oxidoreductase, EKR domain"/>
    <property type="match status" value="1"/>
</dbReference>
<organism evidence="11 12">
    <name type="scientific">Adlercreutzia caecimuris</name>
    <dbReference type="NCBI Taxonomy" id="671266"/>
    <lineage>
        <taxon>Bacteria</taxon>
        <taxon>Bacillati</taxon>
        <taxon>Actinomycetota</taxon>
        <taxon>Coriobacteriia</taxon>
        <taxon>Eggerthellales</taxon>
        <taxon>Eggerthellaceae</taxon>
        <taxon>Adlercreutzia</taxon>
    </lineage>
</organism>
<dbReference type="InterPro" id="IPR019456">
    <property type="entry name" value="Pyrv-flavodox_OxRtase_EKR"/>
</dbReference>
<evidence type="ECO:0000259" key="10">
    <source>
        <dbReference type="PROSITE" id="PS51379"/>
    </source>
</evidence>
<dbReference type="Proteomes" id="UP000308978">
    <property type="component" value="Unassembled WGS sequence"/>
</dbReference>
<dbReference type="PANTHER" id="PTHR32154">
    <property type="entry name" value="PYRUVATE-FLAVODOXIN OXIDOREDUCTASE-RELATED"/>
    <property type="match status" value="1"/>
</dbReference>
<dbReference type="InterPro" id="IPR002869">
    <property type="entry name" value="Pyrv_flavodox_OxRed_cen"/>
</dbReference>
<dbReference type="PANTHER" id="PTHR32154:SF0">
    <property type="entry name" value="PYRUVATE-FLAVODOXIN OXIDOREDUCTASE-RELATED"/>
    <property type="match status" value="1"/>
</dbReference>
<dbReference type="PROSITE" id="PS00198">
    <property type="entry name" value="4FE4S_FER_1"/>
    <property type="match status" value="1"/>
</dbReference>
<dbReference type="GO" id="GO:0051539">
    <property type="term" value="F:4 iron, 4 sulfur cluster binding"/>
    <property type="evidence" value="ECO:0007669"/>
    <property type="project" value="UniProtKB-KW"/>
</dbReference>
<dbReference type="Pfam" id="PF01855">
    <property type="entry name" value="POR_N"/>
    <property type="match status" value="1"/>
</dbReference>
<keyword evidence="7" id="KW-0408">Iron</keyword>
<feature type="domain" description="4Fe-4S ferredoxin-type" evidence="10">
    <location>
        <begin position="756"/>
        <end position="785"/>
    </location>
</feature>
<dbReference type="InterPro" id="IPR037112">
    <property type="entry name" value="Pyrv-flavodox_OxR_EKR_sf"/>
</dbReference>
<evidence type="ECO:0000256" key="7">
    <source>
        <dbReference type="ARBA" id="ARBA00023004"/>
    </source>
</evidence>
<keyword evidence="4" id="KW-0479">Metal-binding</keyword>
<keyword evidence="3" id="KW-0004">4Fe-4S</keyword>
<dbReference type="NCBIfam" id="TIGR02176">
    <property type="entry name" value="pyruv_ox_red"/>
    <property type="match status" value="1"/>
</dbReference>
<dbReference type="InterPro" id="IPR029061">
    <property type="entry name" value="THDP-binding"/>
</dbReference>
<keyword evidence="2" id="KW-0813">Transport</keyword>
<evidence type="ECO:0000256" key="6">
    <source>
        <dbReference type="ARBA" id="ARBA00023002"/>
    </source>
</evidence>
<reference evidence="11 12" key="1">
    <citation type="submission" date="2019-04" db="EMBL/GenBank/DDBJ databases">
        <title>Microbes associate with the intestines of laboratory mice.</title>
        <authorList>
            <person name="Navarre W."/>
            <person name="Wong E."/>
            <person name="Huang K.C."/>
            <person name="Tropini C."/>
            <person name="Ng K."/>
            <person name="Yu B."/>
        </authorList>
    </citation>
    <scope>NUCLEOTIDE SEQUENCE [LARGE SCALE GENOMIC DNA]</scope>
    <source>
        <strain evidence="11 12">NM80_B27</strain>
    </source>
</reference>
<dbReference type="GO" id="GO:0005506">
    <property type="term" value="F:iron ion binding"/>
    <property type="evidence" value="ECO:0007669"/>
    <property type="project" value="InterPro"/>
</dbReference>
<evidence type="ECO:0000256" key="2">
    <source>
        <dbReference type="ARBA" id="ARBA00022448"/>
    </source>
</evidence>
<evidence type="ECO:0000256" key="1">
    <source>
        <dbReference type="ARBA" id="ARBA00009032"/>
    </source>
</evidence>
<evidence type="ECO:0000313" key="12">
    <source>
        <dbReference type="Proteomes" id="UP000308978"/>
    </source>
</evidence>
<dbReference type="SMART" id="SM00890">
    <property type="entry name" value="EKR"/>
    <property type="match status" value="1"/>
</dbReference>
<dbReference type="GO" id="GO:0016903">
    <property type="term" value="F:oxidoreductase activity, acting on the aldehyde or oxo group of donors"/>
    <property type="evidence" value="ECO:0007669"/>
    <property type="project" value="InterPro"/>
</dbReference>
<dbReference type="Pfam" id="PF10371">
    <property type="entry name" value="EKR"/>
    <property type="match status" value="1"/>
</dbReference>
<protein>
    <submittedName>
        <fullName evidence="11">Pyruvate:ferredoxin (Flavodoxin) oxidoreductase</fullName>
    </submittedName>
</protein>
<evidence type="ECO:0000256" key="9">
    <source>
        <dbReference type="SAM" id="MobiDB-lite"/>
    </source>
</evidence>
<dbReference type="SUPFAM" id="SSF53323">
    <property type="entry name" value="Pyruvate-ferredoxin oxidoreductase, PFOR, domain III"/>
    <property type="match status" value="1"/>
</dbReference>
<dbReference type="InterPro" id="IPR011895">
    <property type="entry name" value="Pyrv_flavodox_OxRed"/>
</dbReference>
<feature type="domain" description="4Fe-4S ferredoxin-type" evidence="10">
    <location>
        <begin position="812"/>
        <end position="843"/>
    </location>
</feature>
<dbReference type="InterPro" id="IPR017896">
    <property type="entry name" value="4Fe4S_Fe-S-bd"/>
</dbReference>
<dbReference type="InterPro" id="IPR011766">
    <property type="entry name" value="TPP_enzyme_TPP-bd"/>
</dbReference>
<dbReference type="FunFam" id="3.40.50.970:FF:000012">
    <property type="entry name" value="Pyruvate:ferredoxin (Flavodoxin) oxidoreductase"/>
    <property type="match status" value="1"/>
</dbReference>
<feature type="region of interest" description="Disordered" evidence="9">
    <location>
        <begin position="22"/>
        <end position="43"/>
    </location>
</feature>
<comment type="caution">
    <text evidence="11">The sequence shown here is derived from an EMBL/GenBank/DDBJ whole genome shotgun (WGS) entry which is preliminary data.</text>
</comment>
<keyword evidence="11" id="KW-0670">Pyruvate</keyword>
<sequence>MLKYSCVRLSYNVYGSLQQIPRGNRRPHGCPTNGLLDPQGDRTPSKLNFVSSAEYARGAPMSTQRRAVTGMEAAASAAYALSDVAAIFPITPASHMAEKVESWAAAGRENFFGHPVVVKEMQSEKGVAGTLHGCLAGGALATTMTASQGLMLMIPNMYKISGEMLPGVFHITTRSLAAHALSIFGDHQDLMAVRATGVAMLGSASVQECQDLSWVAHLSTIEGSLPFVHFFDGFRTSDEVQTIDVIDPETMRPLVNWQAVSAFRHRAMDPEHPAIRGTAQNPDIYFQNREAPNAAYDALPGIVQKNMDALAGVCGRQYHLFDYVGAADAERVIVTMASSCETVEATVRALVDAGEKVGLVKVRLYRPFSAEHLLAALPATARVVCALDRTKEPGSLGEPLFLDVQAAVAAVRPNVRVIGGRYGLSSKEFTPAQAKAVFDNMAAPKPKTRFTVGINDDVTHLSLSVPAWEPAPSQPLTQAVFYGFGSDGTVSANKVAARIVSDAAGKFVQEYSWFDSKKSGGLTISYMRLGDAPVHEPWLITSADYLACHKDIYVKRGYDMLDRLRDGGTFVLNAPWASVHELDAALPAKLRRAIAAKHADFYVIDAAKLAADEGLGPRINMIMQTVFFRLTRVMDFDEAVQLLKENVATVYASKGADVVSLDQQAIDKAADALVKIGYPKSWEHARDDDAAPSDYAAGTAPAVRLGSVPGEDAFIENVFRPLDELRGDELPVSALAPDGIVPPGSAACEKRCVAYEIPAWDATKCVECYECSLVCPHAAIRPYVATADELAGAPTAFATKPARLPQLADMAFHIQVYPEDCVGCGSCADNCPAPGKALTMQPLASQLATQKENLAFAQANISLKDDRVPTDSIPGTQLQKPLLEFSGCCGGCGETPYVKLLTQLFGDRLIIANATGCSSIWGAYMPSMPYTVKPNGHGPAWGNSLFEDNGEFGYGIAKAVKVRRRHLADLVKRAVGEEIPPATTFVDPVGEGAQQGIAGGVPAQTAPSASGAGTSAAGTPAFSPTTTALLRDWLTAADNADAAYDLGQAAQRALQAERERLAESDPARALADEILDYGEMFGKKSVWAVGGDGWAYDIGFGGLDEVLASGENINVLVLDTEGYSNTGGEMSKATELSSVSGFTLDGKPTPRKDLGRMMMQYDYVYVAQVCLGADMEQTIRALREAEAYDGSSIVIALCPCISWGIKGGMSTNLRVAREGVHAGYWPLFRFNPMLAAAGKDPLAVDYQAPDDGLDDFLAKQDRFASLLARDPARARTLHSELSKDLAREYTELEREVKVYEPESN</sequence>
<keyword evidence="8" id="KW-0411">Iron-sulfur</keyword>
<dbReference type="Pfam" id="PF01558">
    <property type="entry name" value="POR"/>
    <property type="match status" value="1"/>
</dbReference>